<dbReference type="EMBL" id="FUEG01000073">
    <property type="protein sequence ID" value="SJL18879.1"/>
    <property type="molecule type" value="Genomic_DNA"/>
</dbReference>
<dbReference type="OrthoDB" id="3056789at2759"/>
<evidence type="ECO:0000313" key="2">
    <source>
        <dbReference type="EMBL" id="SJL18879.1"/>
    </source>
</evidence>
<evidence type="ECO:0000256" key="1">
    <source>
        <dbReference type="SAM" id="MobiDB-lite"/>
    </source>
</evidence>
<accession>A0A284SD09</accession>
<dbReference type="AlphaFoldDB" id="A0A284SD09"/>
<sequence>MRKPETAQVKTKKEELDERFSLPKQGRTRSTSSTLSHFGHSIVISKRARAARLANACPALRRFSPCLPFNDLFVKKIDRDVPPLSLRKVVPSTEQRFMKAEQCFDLNESDDDDDSLLFKPCPSRQSSFIQQCHEQVEVEVEGARKMVMALV</sequence>
<gene>
    <name evidence="2" type="ORF">ARMOST_22481</name>
</gene>
<name>A0A284SD09_ARMOS</name>
<reference evidence="3" key="1">
    <citation type="journal article" date="2017" name="Nat. Ecol. Evol.">
        <title>Genome expansion and lineage-specific genetic innovations in the forest pathogenic fungi Armillaria.</title>
        <authorList>
            <person name="Sipos G."/>
            <person name="Prasanna A.N."/>
            <person name="Walter M.C."/>
            <person name="O'Connor E."/>
            <person name="Balint B."/>
            <person name="Krizsan K."/>
            <person name="Kiss B."/>
            <person name="Hess J."/>
            <person name="Varga T."/>
            <person name="Slot J."/>
            <person name="Riley R."/>
            <person name="Boka B."/>
            <person name="Rigling D."/>
            <person name="Barry K."/>
            <person name="Lee J."/>
            <person name="Mihaltcheva S."/>
            <person name="LaButti K."/>
            <person name="Lipzen A."/>
            <person name="Waldron R."/>
            <person name="Moloney N.M."/>
            <person name="Sperisen C."/>
            <person name="Kredics L."/>
            <person name="Vagvoelgyi C."/>
            <person name="Patrignani A."/>
            <person name="Fitzpatrick D."/>
            <person name="Nagy I."/>
            <person name="Doyle S."/>
            <person name="Anderson J.B."/>
            <person name="Grigoriev I.V."/>
            <person name="Gueldener U."/>
            <person name="Muensterkoetter M."/>
            <person name="Nagy L.G."/>
        </authorList>
    </citation>
    <scope>NUCLEOTIDE SEQUENCE [LARGE SCALE GENOMIC DNA]</scope>
    <source>
        <strain evidence="3">C18/9</strain>
    </source>
</reference>
<protein>
    <submittedName>
        <fullName evidence="2">Uncharacterized protein</fullName>
    </submittedName>
</protein>
<feature type="region of interest" description="Disordered" evidence="1">
    <location>
        <begin position="1"/>
        <end position="33"/>
    </location>
</feature>
<dbReference type="Proteomes" id="UP000219338">
    <property type="component" value="Unassembled WGS sequence"/>
</dbReference>
<organism evidence="2 3">
    <name type="scientific">Armillaria ostoyae</name>
    <name type="common">Armillaria root rot fungus</name>
    <dbReference type="NCBI Taxonomy" id="47428"/>
    <lineage>
        <taxon>Eukaryota</taxon>
        <taxon>Fungi</taxon>
        <taxon>Dikarya</taxon>
        <taxon>Basidiomycota</taxon>
        <taxon>Agaricomycotina</taxon>
        <taxon>Agaricomycetes</taxon>
        <taxon>Agaricomycetidae</taxon>
        <taxon>Agaricales</taxon>
        <taxon>Marasmiineae</taxon>
        <taxon>Physalacriaceae</taxon>
        <taxon>Armillaria</taxon>
    </lineage>
</organism>
<evidence type="ECO:0000313" key="3">
    <source>
        <dbReference type="Proteomes" id="UP000219338"/>
    </source>
</evidence>
<keyword evidence="3" id="KW-1185">Reference proteome</keyword>
<dbReference type="STRING" id="47428.A0A284SD09"/>
<proteinExistence type="predicted"/>
<feature type="compositionally biased region" description="Basic and acidic residues" evidence="1">
    <location>
        <begin position="11"/>
        <end position="21"/>
    </location>
</feature>
<dbReference type="OMA" id="CHGQVEF"/>